<feature type="compositionally biased region" description="Basic and acidic residues" evidence="1">
    <location>
        <begin position="98"/>
        <end position="107"/>
    </location>
</feature>
<evidence type="ECO:0000256" key="1">
    <source>
        <dbReference type="SAM" id="MobiDB-lite"/>
    </source>
</evidence>
<feature type="region of interest" description="Disordered" evidence="1">
    <location>
        <begin position="1"/>
        <end position="26"/>
    </location>
</feature>
<reference evidence="4" key="3">
    <citation type="journal article" date="2005" name="Nature">
        <title>The map-based sequence of the rice genome.</title>
        <authorList>
            <consortium name="International rice genome sequencing project (IRGSP)"/>
            <person name="Matsumoto T."/>
            <person name="Wu J."/>
            <person name="Kanamori H."/>
            <person name="Katayose Y."/>
            <person name="Fujisawa M."/>
            <person name="Namiki N."/>
            <person name="Mizuno H."/>
            <person name="Yamamoto K."/>
            <person name="Antonio B.A."/>
            <person name="Baba T."/>
            <person name="Sakata K."/>
            <person name="Nagamura Y."/>
            <person name="Aoki H."/>
            <person name="Arikawa K."/>
            <person name="Arita K."/>
            <person name="Bito T."/>
            <person name="Chiden Y."/>
            <person name="Fujitsuka N."/>
            <person name="Fukunaka R."/>
            <person name="Hamada M."/>
            <person name="Harada C."/>
            <person name="Hayashi A."/>
            <person name="Hijishita S."/>
            <person name="Honda M."/>
            <person name="Hosokawa S."/>
            <person name="Ichikawa Y."/>
            <person name="Idonuma A."/>
            <person name="Iijima M."/>
            <person name="Ikeda M."/>
            <person name="Ikeno M."/>
            <person name="Ito K."/>
            <person name="Ito S."/>
            <person name="Ito T."/>
            <person name="Ito Y."/>
            <person name="Ito Y."/>
            <person name="Iwabuchi A."/>
            <person name="Kamiya K."/>
            <person name="Karasawa W."/>
            <person name="Kurita K."/>
            <person name="Katagiri S."/>
            <person name="Kikuta A."/>
            <person name="Kobayashi H."/>
            <person name="Kobayashi N."/>
            <person name="Machita K."/>
            <person name="Maehara T."/>
            <person name="Masukawa M."/>
            <person name="Mizubayashi T."/>
            <person name="Mukai Y."/>
            <person name="Nagasaki H."/>
            <person name="Nagata Y."/>
            <person name="Naito S."/>
            <person name="Nakashima M."/>
            <person name="Nakama Y."/>
            <person name="Nakamichi Y."/>
            <person name="Nakamura M."/>
            <person name="Meguro A."/>
            <person name="Negishi M."/>
            <person name="Ohta I."/>
            <person name="Ohta T."/>
            <person name="Okamoto M."/>
            <person name="Ono N."/>
            <person name="Saji S."/>
            <person name="Sakaguchi M."/>
            <person name="Sakai K."/>
            <person name="Shibata M."/>
            <person name="Shimokawa T."/>
            <person name="Song J."/>
            <person name="Takazaki Y."/>
            <person name="Terasawa K."/>
            <person name="Tsugane M."/>
            <person name="Tsuji K."/>
            <person name="Ueda S."/>
            <person name="Waki K."/>
            <person name="Yamagata H."/>
            <person name="Yamamoto M."/>
            <person name="Yamamoto S."/>
            <person name="Yamane H."/>
            <person name="Yoshiki S."/>
            <person name="Yoshihara R."/>
            <person name="Yukawa K."/>
            <person name="Zhong H."/>
            <person name="Yano M."/>
            <person name="Yuan Q."/>
            <person name="Ouyang S."/>
            <person name="Liu J."/>
            <person name="Jones K.M."/>
            <person name="Gansberger K."/>
            <person name="Moffat K."/>
            <person name="Hill J."/>
            <person name="Bera J."/>
            <person name="Fadrosh D."/>
            <person name="Jin S."/>
            <person name="Johri S."/>
            <person name="Kim M."/>
            <person name="Overton L."/>
            <person name="Reardon M."/>
            <person name="Tsitrin T."/>
            <person name="Vuong H."/>
            <person name="Weaver B."/>
            <person name="Ciecko A."/>
            <person name="Tallon L."/>
            <person name="Jackson J."/>
            <person name="Pai G."/>
            <person name="Aken S.V."/>
            <person name="Utterback T."/>
            <person name="Reidmuller S."/>
            <person name="Feldblyum T."/>
            <person name="Hsiao J."/>
            <person name="Zismann V."/>
            <person name="Iobst S."/>
            <person name="de Vazeille A.R."/>
            <person name="Buell C.R."/>
            <person name="Ying K."/>
            <person name="Li Y."/>
            <person name="Lu T."/>
            <person name="Huang Y."/>
            <person name="Zhao Q."/>
            <person name="Feng Q."/>
            <person name="Zhang L."/>
            <person name="Zhu J."/>
            <person name="Weng Q."/>
            <person name="Mu J."/>
            <person name="Lu Y."/>
            <person name="Fan D."/>
            <person name="Liu Y."/>
            <person name="Guan J."/>
            <person name="Zhang Y."/>
            <person name="Yu S."/>
            <person name="Liu X."/>
            <person name="Zhang Y."/>
            <person name="Hong G."/>
            <person name="Han B."/>
            <person name="Choisne N."/>
            <person name="Demange N."/>
            <person name="Orjeda G."/>
            <person name="Samain S."/>
            <person name="Cattolico L."/>
            <person name="Pelletier E."/>
            <person name="Couloux A."/>
            <person name="Segurens B."/>
            <person name="Wincker P."/>
            <person name="D'Hont A."/>
            <person name="Scarpelli C."/>
            <person name="Weissenbach J."/>
            <person name="Salanoubat M."/>
            <person name="Quetier F."/>
            <person name="Yu Y."/>
            <person name="Kim H.R."/>
            <person name="Rambo T."/>
            <person name="Currie J."/>
            <person name="Collura K."/>
            <person name="Luo M."/>
            <person name="Yang T."/>
            <person name="Ammiraju J.S.S."/>
            <person name="Engler F."/>
            <person name="Soderlund C."/>
            <person name="Wing R.A."/>
            <person name="Palmer L.E."/>
            <person name="de la Bastide M."/>
            <person name="Spiegel L."/>
            <person name="Nascimento L."/>
            <person name="Zutavern T."/>
            <person name="O'Shaughnessy A."/>
            <person name="Dike S."/>
            <person name="Dedhia N."/>
            <person name="Preston R."/>
            <person name="Balija V."/>
            <person name="McCombie W.R."/>
            <person name="Chow T."/>
            <person name="Chen H."/>
            <person name="Chung M."/>
            <person name="Chen C."/>
            <person name="Shaw J."/>
            <person name="Wu H."/>
            <person name="Hsiao K."/>
            <person name="Chao Y."/>
            <person name="Chu M."/>
            <person name="Cheng C."/>
            <person name="Hour A."/>
            <person name="Lee P."/>
            <person name="Lin S."/>
            <person name="Lin Y."/>
            <person name="Liou J."/>
            <person name="Liu S."/>
            <person name="Hsing Y."/>
            <person name="Raghuvanshi S."/>
            <person name="Mohanty A."/>
            <person name="Bharti A.K."/>
            <person name="Gaur A."/>
            <person name="Gupta V."/>
            <person name="Kumar D."/>
            <person name="Ravi V."/>
            <person name="Vij S."/>
            <person name="Kapur A."/>
            <person name="Khurana P."/>
            <person name="Khurana P."/>
            <person name="Khurana J.P."/>
            <person name="Tyagi A.K."/>
            <person name="Gaikwad K."/>
            <person name="Singh A."/>
            <person name="Dalal V."/>
            <person name="Srivastava S."/>
            <person name="Dixit A."/>
            <person name="Pal A.K."/>
            <person name="Ghazi I.A."/>
            <person name="Yadav M."/>
            <person name="Pandit A."/>
            <person name="Bhargava A."/>
            <person name="Sureshbabu K."/>
            <person name="Batra K."/>
            <person name="Sharma T.R."/>
            <person name="Mohapatra T."/>
            <person name="Singh N.K."/>
            <person name="Messing J."/>
            <person name="Nelson A.B."/>
            <person name="Fuks G."/>
            <person name="Kavchok S."/>
            <person name="Keizer G."/>
            <person name="Linton E."/>
            <person name="Llaca V."/>
            <person name="Song R."/>
            <person name="Tanyolac B."/>
            <person name="Young S."/>
            <person name="Ho-Il K."/>
            <person name="Hahn J.H."/>
            <person name="Sangsakoo G."/>
            <person name="Vanavichit A."/>
            <person name="de Mattos Luiz.A.T."/>
            <person name="Zimmer P.D."/>
            <person name="Malone G."/>
            <person name="Dellagostin O."/>
            <person name="de Oliveira A.C."/>
            <person name="Bevan M."/>
            <person name="Bancroft I."/>
            <person name="Minx P."/>
            <person name="Cordum H."/>
            <person name="Wilson R."/>
            <person name="Cheng Z."/>
            <person name="Jin W."/>
            <person name="Jiang J."/>
            <person name="Leong S.A."/>
            <person name="Iwama H."/>
            <person name="Gojobori T."/>
            <person name="Itoh T."/>
            <person name="Niimura Y."/>
            <person name="Fujii Y."/>
            <person name="Habara T."/>
            <person name="Sakai H."/>
            <person name="Sato Y."/>
            <person name="Wilson G."/>
            <person name="Kumar K."/>
            <person name="McCouch S."/>
            <person name="Juretic N."/>
            <person name="Hoen D."/>
            <person name="Wright S."/>
            <person name="Bruskiewich R."/>
            <person name="Bureau T."/>
            <person name="Miyao A."/>
            <person name="Hirochika H."/>
            <person name="Nishikawa T."/>
            <person name="Kadowaki K."/>
            <person name="Sugiura M."/>
            <person name="Burr B."/>
            <person name="Sasaki T."/>
        </authorList>
    </citation>
    <scope>NUCLEOTIDE SEQUENCE [LARGE SCALE GENOMIC DNA]</scope>
    <source>
        <strain evidence="4">cv. Nipponbare</strain>
    </source>
</reference>
<reference evidence="2" key="2">
    <citation type="submission" date="2001-10" db="EMBL/GenBank/DDBJ databases">
        <title>Oryza sativa nipponbare(GA3) genomic DNA, chromosome 7, PAC clone:P0453G03.</title>
        <authorList>
            <person name="Sasaki T."/>
            <person name="Matsumoto T."/>
            <person name="Yamamoto K."/>
        </authorList>
    </citation>
    <scope>NUCLEOTIDE SEQUENCE</scope>
</reference>
<dbReference type="Proteomes" id="UP000000763">
    <property type="component" value="Chromosome 7"/>
</dbReference>
<dbReference type="AlphaFoldDB" id="Q7XI84"/>
<gene>
    <name evidence="3" type="ORF">OJ1301_C12.16</name>
    <name evidence="2" type="ORF">P0453G03.40</name>
</gene>
<name>Q7XI84_ORYSJ</name>
<proteinExistence type="predicted"/>
<evidence type="ECO:0000313" key="4">
    <source>
        <dbReference type="Proteomes" id="UP000000763"/>
    </source>
</evidence>
<accession>Q7XI84</accession>
<protein>
    <submittedName>
        <fullName evidence="2">Uncharacterized protein</fullName>
    </submittedName>
</protein>
<organism evidence="2 4">
    <name type="scientific">Oryza sativa subsp. japonica</name>
    <name type="common">Rice</name>
    <dbReference type="NCBI Taxonomy" id="39947"/>
    <lineage>
        <taxon>Eukaryota</taxon>
        <taxon>Viridiplantae</taxon>
        <taxon>Streptophyta</taxon>
        <taxon>Embryophyta</taxon>
        <taxon>Tracheophyta</taxon>
        <taxon>Spermatophyta</taxon>
        <taxon>Magnoliopsida</taxon>
        <taxon>Liliopsida</taxon>
        <taxon>Poales</taxon>
        <taxon>Poaceae</taxon>
        <taxon>BOP clade</taxon>
        <taxon>Oryzoideae</taxon>
        <taxon>Oryzeae</taxon>
        <taxon>Oryzinae</taxon>
        <taxon>Oryza</taxon>
        <taxon>Oryza sativa</taxon>
    </lineage>
</organism>
<reference evidence="3" key="1">
    <citation type="submission" date="2001-09" db="EMBL/GenBank/DDBJ databases">
        <title>Oryza sativa nipponbare(GA3) genomic DNA, chromosome 7, BAC clone:OJ1301_C12.</title>
        <authorList>
            <person name="Sasaki T."/>
            <person name="Matsumoto T."/>
            <person name="Yamamoto K."/>
        </authorList>
    </citation>
    <scope>NUCLEOTIDE SEQUENCE</scope>
</reference>
<reference evidence="4" key="4">
    <citation type="journal article" date="2008" name="Nucleic Acids Res.">
        <title>The rice annotation project database (RAP-DB): 2008 update.</title>
        <authorList>
            <consortium name="The rice annotation project (RAP)"/>
        </authorList>
    </citation>
    <scope>GENOME REANNOTATION</scope>
    <source>
        <strain evidence="4">cv. Nipponbare</strain>
    </source>
</reference>
<feature type="region of interest" description="Disordered" evidence="1">
    <location>
        <begin position="82"/>
        <end position="107"/>
    </location>
</feature>
<evidence type="ECO:0000313" key="3">
    <source>
        <dbReference type="EMBL" id="BAD30498.1"/>
    </source>
</evidence>
<sequence length="107" mass="11636">MAARRDGGVIITGSHGGGGGDGSRATRREWRRQILATGTAINERRFGGIKEVKVMQQLATVEKLIDEECLWLGTVGQPVTARTEVGTMGRPDTARPNGRHDHGPYQR</sequence>
<evidence type="ECO:0000313" key="2">
    <source>
        <dbReference type="EMBL" id="BAC79834.1"/>
    </source>
</evidence>
<dbReference type="EMBL" id="AP004276">
    <property type="protein sequence ID" value="BAC79834.1"/>
    <property type="molecule type" value="Genomic_DNA"/>
</dbReference>
<dbReference type="EMBL" id="AP004185">
    <property type="protein sequence ID" value="BAD30498.1"/>
    <property type="molecule type" value="Genomic_DNA"/>
</dbReference>